<dbReference type="PANTHER" id="PTHR43531:SF14">
    <property type="entry name" value="METHYL-ACCEPTING CHEMOTAXIS PROTEIN I-RELATED"/>
    <property type="match status" value="1"/>
</dbReference>
<feature type="compositionally biased region" description="Low complexity" evidence="4">
    <location>
        <begin position="75"/>
        <end position="100"/>
    </location>
</feature>
<comment type="similarity">
    <text evidence="2">Belongs to the methyl-accepting chemotaxis (MCP) protein family.</text>
</comment>
<evidence type="ECO:0000256" key="3">
    <source>
        <dbReference type="PROSITE-ProRule" id="PRU00284"/>
    </source>
</evidence>
<organism evidence="6 7">
    <name type="scientific">Caballeronia temeraria</name>
    <dbReference type="NCBI Taxonomy" id="1777137"/>
    <lineage>
        <taxon>Bacteria</taxon>
        <taxon>Pseudomonadati</taxon>
        <taxon>Pseudomonadota</taxon>
        <taxon>Betaproteobacteria</taxon>
        <taxon>Burkholderiales</taxon>
        <taxon>Burkholderiaceae</taxon>
        <taxon>Caballeronia</taxon>
    </lineage>
</organism>
<reference evidence="7" key="1">
    <citation type="submission" date="2016-01" db="EMBL/GenBank/DDBJ databases">
        <authorList>
            <person name="Peeters Charlotte."/>
        </authorList>
    </citation>
    <scope>NUCLEOTIDE SEQUENCE [LARGE SCALE GENOMIC DNA]</scope>
</reference>
<dbReference type="SUPFAM" id="SSF58104">
    <property type="entry name" value="Methyl-accepting chemotaxis protein (MCP) signaling domain"/>
    <property type="match status" value="1"/>
</dbReference>
<keyword evidence="1" id="KW-0488">Methylation</keyword>
<proteinExistence type="inferred from homology"/>
<keyword evidence="3" id="KW-0807">Transducer</keyword>
<dbReference type="Gene3D" id="1.10.287.950">
    <property type="entry name" value="Methyl-accepting chemotaxis protein"/>
    <property type="match status" value="1"/>
</dbReference>
<evidence type="ECO:0000313" key="6">
    <source>
        <dbReference type="EMBL" id="SAK60703.1"/>
    </source>
</evidence>
<dbReference type="GO" id="GO:0006935">
    <property type="term" value="P:chemotaxis"/>
    <property type="evidence" value="ECO:0007669"/>
    <property type="project" value="TreeGrafter"/>
</dbReference>
<protein>
    <submittedName>
        <fullName evidence="6">Methyl-accepting chemotaxis protein</fullName>
    </submittedName>
</protein>
<dbReference type="GO" id="GO:0004888">
    <property type="term" value="F:transmembrane signaling receptor activity"/>
    <property type="evidence" value="ECO:0007669"/>
    <property type="project" value="TreeGrafter"/>
</dbReference>
<evidence type="ECO:0000256" key="1">
    <source>
        <dbReference type="ARBA" id="ARBA00022481"/>
    </source>
</evidence>
<dbReference type="PANTHER" id="PTHR43531">
    <property type="entry name" value="PROTEIN ICFG"/>
    <property type="match status" value="1"/>
</dbReference>
<dbReference type="InterPro" id="IPR051310">
    <property type="entry name" value="MCP_chemotaxis"/>
</dbReference>
<feature type="region of interest" description="Disordered" evidence="4">
    <location>
        <begin position="23"/>
        <end position="100"/>
    </location>
</feature>
<accession>A0A158ASI3</accession>
<dbReference type="PROSITE" id="PS50111">
    <property type="entry name" value="CHEMOTAXIS_TRANSDUC_2"/>
    <property type="match status" value="1"/>
</dbReference>
<dbReference type="STRING" id="1777137.AWB76_02950"/>
<evidence type="ECO:0000256" key="2">
    <source>
        <dbReference type="ARBA" id="ARBA00029447"/>
    </source>
</evidence>
<sequence length="100" mass="10519">MSMMQQNLVTLIGNVRESADSIATGSSQIATGNVDLSTRTEEQAASLEETASSVEQLTSTVRQNAENAQHANTLSARAPGRSRTSSASSKASRSRPTSLH</sequence>
<evidence type="ECO:0000259" key="5">
    <source>
        <dbReference type="PROSITE" id="PS50111"/>
    </source>
</evidence>
<evidence type="ECO:0000256" key="4">
    <source>
        <dbReference type="SAM" id="MobiDB-lite"/>
    </source>
</evidence>
<evidence type="ECO:0000313" key="7">
    <source>
        <dbReference type="Proteomes" id="UP000054624"/>
    </source>
</evidence>
<dbReference type="GO" id="GO:0005886">
    <property type="term" value="C:plasma membrane"/>
    <property type="evidence" value="ECO:0007669"/>
    <property type="project" value="TreeGrafter"/>
</dbReference>
<dbReference type="GO" id="GO:0007165">
    <property type="term" value="P:signal transduction"/>
    <property type="evidence" value="ECO:0007669"/>
    <property type="project" value="UniProtKB-KW"/>
</dbReference>
<dbReference type="Proteomes" id="UP000054624">
    <property type="component" value="Unassembled WGS sequence"/>
</dbReference>
<feature type="compositionally biased region" description="Polar residues" evidence="4">
    <location>
        <begin position="49"/>
        <end position="74"/>
    </location>
</feature>
<dbReference type="AlphaFoldDB" id="A0A158ASI3"/>
<name>A0A158ASI3_9BURK</name>
<dbReference type="InterPro" id="IPR004089">
    <property type="entry name" value="MCPsignal_dom"/>
</dbReference>
<keyword evidence="7" id="KW-1185">Reference proteome</keyword>
<dbReference type="EMBL" id="FCOI02000008">
    <property type="protein sequence ID" value="SAK60703.1"/>
    <property type="molecule type" value="Genomic_DNA"/>
</dbReference>
<feature type="compositionally biased region" description="Polar residues" evidence="4">
    <location>
        <begin position="23"/>
        <end position="37"/>
    </location>
</feature>
<gene>
    <name evidence="6" type="ORF">AWB76_02950</name>
</gene>
<feature type="domain" description="Methyl-accepting transducer" evidence="5">
    <location>
        <begin position="18"/>
        <end position="100"/>
    </location>
</feature>